<gene>
    <name evidence="5" type="ORF">AX777_17545</name>
</gene>
<dbReference type="AlphaFoldDB" id="A0A177JW21"/>
<evidence type="ECO:0000313" key="5">
    <source>
        <dbReference type="EMBL" id="OAH45412.1"/>
    </source>
</evidence>
<dbReference type="PRINTS" id="PR00598">
    <property type="entry name" value="HTHMARR"/>
</dbReference>
<keyword evidence="2" id="KW-0238">DNA-binding</keyword>
<protein>
    <submittedName>
        <fullName evidence="5">MarR family transcriptional regulator</fullName>
    </submittedName>
</protein>
<dbReference type="InterPro" id="IPR036390">
    <property type="entry name" value="WH_DNA-bd_sf"/>
</dbReference>
<keyword evidence="3" id="KW-0804">Transcription</keyword>
<dbReference type="EMBL" id="LSTR01000025">
    <property type="protein sequence ID" value="OAH45412.1"/>
    <property type="molecule type" value="Genomic_DNA"/>
</dbReference>
<dbReference type="Pfam" id="PF12802">
    <property type="entry name" value="MarR_2"/>
    <property type="match status" value="1"/>
</dbReference>
<dbReference type="InterPro" id="IPR023187">
    <property type="entry name" value="Tscrpt_reg_MarR-type_CS"/>
</dbReference>
<dbReference type="PANTHER" id="PTHR33164:SF43">
    <property type="entry name" value="HTH-TYPE TRANSCRIPTIONAL REPRESSOR YETL"/>
    <property type="match status" value="1"/>
</dbReference>
<dbReference type="GO" id="GO:0003677">
    <property type="term" value="F:DNA binding"/>
    <property type="evidence" value="ECO:0007669"/>
    <property type="project" value="UniProtKB-KW"/>
</dbReference>
<evidence type="ECO:0000256" key="2">
    <source>
        <dbReference type="ARBA" id="ARBA00023125"/>
    </source>
</evidence>
<dbReference type="PROSITE" id="PS01117">
    <property type="entry name" value="HTH_MARR_1"/>
    <property type="match status" value="1"/>
</dbReference>
<dbReference type="RefSeq" id="WP_063976243.1">
    <property type="nucleotide sequence ID" value="NZ_LSTR01000025.1"/>
</dbReference>
<dbReference type="GO" id="GO:0006950">
    <property type="term" value="P:response to stress"/>
    <property type="evidence" value="ECO:0007669"/>
    <property type="project" value="TreeGrafter"/>
</dbReference>
<keyword evidence="1" id="KW-0805">Transcription regulation</keyword>
<feature type="domain" description="HTH marR-type" evidence="4">
    <location>
        <begin position="8"/>
        <end position="140"/>
    </location>
</feature>
<organism evidence="5 6">
    <name type="scientific">Sphingobium yanoikuyae</name>
    <name type="common">Sphingomonas yanoikuyae</name>
    <dbReference type="NCBI Taxonomy" id="13690"/>
    <lineage>
        <taxon>Bacteria</taxon>
        <taxon>Pseudomonadati</taxon>
        <taxon>Pseudomonadota</taxon>
        <taxon>Alphaproteobacteria</taxon>
        <taxon>Sphingomonadales</taxon>
        <taxon>Sphingomonadaceae</taxon>
        <taxon>Sphingobium</taxon>
    </lineage>
</organism>
<evidence type="ECO:0000256" key="1">
    <source>
        <dbReference type="ARBA" id="ARBA00023015"/>
    </source>
</evidence>
<dbReference type="OrthoDB" id="9815567at2"/>
<dbReference type="SUPFAM" id="SSF46785">
    <property type="entry name" value="Winged helix' DNA-binding domain"/>
    <property type="match status" value="1"/>
</dbReference>
<name>A0A177JW21_SPHYA</name>
<dbReference type="Proteomes" id="UP000077262">
    <property type="component" value="Unassembled WGS sequence"/>
</dbReference>
<dbReference type="PANTHER" id="PTHR33164">
    <property type="entry name" value="TRANSCRIPTIONAL REGULATOR, MARR FAMILY"/>
    <property type="match status" value="1"/>
</dbReference>
<dbReference type="InterPro" id="IPR000835">
    <property type="entry name" value="HTH_MarR-typ"/>
</dbReference>
<dbReference type="SMART" id="SM00347">
    <property type="entry name" value="HTH_MARR"/>
    <property type="match status" value="1"/>
</dbReference>
<evidence type="ECO:0000313" key="6">
    <source>
        <dbReference type="Proteomes" id="UP000077262"/>
    </source>
</evidence>
<proteinExistence type="predicted"/>
<sequence>MPVVSDLTDHMGYLLRMVSNAVSQEFARKVASEGVTVAEWTMLRSLYDGDATAPSALAQKMSLTKGAISKLAERLLEKGLIERAVNRDDKRAHRLSLSAAGLQKVPLLAGLADENDAAFFAVLTGEGQDGLRSLLRLLIEKHGLSAMPVD</sequence>
<dbReference type="GO" id="GO:0003700">
    <property type="term" value="F:DNA-binding transcription factor activity"/>
    <property type="evidence" value="ECO:0007669"/>
    <property type="project" value="InterPro"/>
</dbReference>
<dbReference type="InterPro" id="IPR039422">
    <property type="entry name" value="MarR/SlyA-like"/>
</dbReference>
<dbReference type="InterPro" id="IPR036388">
    <property type="entry name" value="WH-like_DNA-bd_sf"/>
</dbReference>
<dbReference type="PROSITE" id="PS50995">
    <property type="entry name" value="HTH_MARR_2"/>
    <property type="match status" value="1"/>
</dbReference>
<accession>A0A177JW21</accession>
<dbReference type="Gene3D" id="1.10.10.10">
    <property type="entry name" value="Winged helix-like DNA-binding domain superfamily/Winged helix DNA-binding domain"/>
    <property type="match status" value="1"/>
</dbReference>
<evidence type="ECO:0000256" key="3">
    <source>
        <dbReference type="ARBA" id="ARBA00023163"/>
    </source>
</evidence>
<comment type="caution">
    <text evidence="5">The sequence shown here is derived from an EMBL/GenBank/DDBJ whole genome shotgun (WGS) entry which is preliminary data.</text>
</comment>
<reference evidence="5 6" key="1">
    <citation type="submission" date="2016-02" db="EMBL/GenBank/DDBJ databases">
        <authorList>
            <person name="Wen L."/>
            <person name="He K."/>
            <person name="Yang H."/>
        </authorList>
    </citation>
    <scope>NUCLEOTIDE SEQUENCE [LARGE SCALE GENOMIC DNA]</scope>
    <source>
        <strain evidence="5 6">CD09_2</strain>
    </source>
</reference>
<evidence type="ECO:0000259" key="4">
    <source>
        <dbReference type="PROSITE" id="PS50995"/>
    </source>
</evidence>